<dbReference type="AlphaFoldDB" id="A0A939G596"/>
<reference evidence="2 3" key="1">
    <citation type="submission" date="2021-03" db="EMBL/GenBank/DDBJ databases">
        <title>Fibrella sp. HMF5036 genome sequencing and assembly.</title>
        <authorList>
            <person name="Kang H."/>
            <person name="Kim H."/>
            <person name="Bae S."/>
            <person name="Joh K."/>
        </authorList>
    </citation>
    <scope>NUCLEOTIDE SEQUENCE [LARGE SCALE GENOMIC DNA]</scope>
    <source>
        <strain evidence="2 3">HMF5036</strain>
    </source>
</reference>
<dbReference type="InterPro" id="IPR050312">
    <property type="entry name" value="IolE/XylAMocC-like"/>
</dbReference>
<accession>A0A939G596</accession>
<sequence length="275" mass="29873">MSALALATPLLAERVATRPAVRIGACDWSIGPAADIACFDVAKRIGLDGVQLSFNTPAKPQHLQQTAVQQAYLDAAKRTGVRIGGLGIGALNEVPYKSDPQTEQWVHDSIGVAKSLGVKAVLLAFFAKNDLRNDPAGITEVVRRLKAVAPVAERAGVQLGIESYLTAEQHLDIIDRVGSSAIKVYYDPRNATDAGNDIFREIALLGKRHICELHIKENGVRLGNGTIDWPRVRQALADAGYEGDGWMQIEWAKTKDDDTVAAYQHNLAYVKRNLV</sequence>
<gene>
    <name evidence="2" type="ORF">J2I48_15290</name>
</gene>
<feature type="domain" description="Xylose isomerase-like TIM barrel" evidence="1">
    <location>
        <begin position="39"/>
        <end position="271"/>
    </location>
</feature>
<organism evidence="2 3">
    <name type="scientific">Fibrella aquatilis</name>
    <dbReference type="NCBI Taxonomy" id="2817059"/>
    <lineage>
        <taxon>Bacteria</taxon>
        <taxon>Pseudomonadati</taxon>
        <taxon>Bacteroidota</taxon>
        <taxon>Cytophagia</taxon>
        <taxon>Cytophagales</taxon>
        <taxon>Spirosomataceae</taxon>
        <taxon>Fibrella</taxon>
    </lineage>
</organism>
<dbReference type="EMBL" id="JAFMYU010000012">
    <property type="protein sequence ID" value="MBO0932374.1"/>
    <property type="molecule type" value="Genomic_DNA"/>
</dbReference>
<evidence type="ECO:0000313" key="2">
    <source>
        <dbReference type="EMBL" id="MBO0932374.1"/>
    </source>
</evidence>
<dbReference type="PANTHER" id="PTHR12110">
    <property type="entry name" value="HYDROXYPYRUVATE ISOMERASE"/>
    <property type="match status" value="1"/>
</dbReference>
<dbReference type="Pfam" id="PF01261">
    <property type="entry name" value="AP_endonuc_2"/>
    <property type="match status" value="1"/>
</dbReference>
<dbReference type="Proteomes" id="UP000664795">
    <property type="component" value="Unassembled WGS sequence"/>
</dbReference>
<evidence type="ECO:0000313" key="3">
    <source>
        <dbReference type="Proteomes" id="UP000664795"/>
    </source>
</evidence>
<protein>
    <submittedName>
        <fullName evidence="2">Sugar phosphate isomerase/epimerase</fullName>
    </submittedName>
</protein>
<dbReference type="InterPro" id="IPR013022">
    <property type="entry name" value="Xyl_isomerase-like_TIM-brl"/>
</dbReference>
<dbReference type="InterPro" id="IPR036237">
    <property type="entry name" value="Xyl_isomerase-like_sf"/>
</dbReference>
<dbReference type="Gene3D" id="3.20.20.150">
    <property type="entry name" value="Divalent-metal-dependent TIM barrel enzymes"/>
    <property type="match status" value="1"/>
</dbReference>
<dbReference type="SUPFAM" id="SSF51658">
    <property type="entry name" value="Xylose isomerase-like"/>
    <property type="match status" value="1"/>
</dbReference>
<dbReference type="PANTHER" id="PTHR12110:SF53">
    <property type="entry name" value="BLR5974 PROTEIN"/>
    <property type="match status" value="1"/>
</dbReference>
<name>A0A939G596_9BACT</name>
<keyword evidence="3" id="KW-1185">Reference proteome</keyword>
<proteinExistence type="predicted"/>
<evidence type="ECO:0000259" key="1">
    <source>
        <dbReference type="Pfam" id="PF01261"/>
    </source>
</evidence>
<dbReference type="GO" id="GO:0016853">
    <property type="term" value="F:isomerase activity"/>
    <property type="evidence" value="ECO:0007669"/>
    <property type="project" value="UniProtKB-KW"/>
</dbReference>
<keyword evidence="2" id="KW-0413">Isomerase</keyword>
<comment type="caution">
    <text evidence="2">The sequence shown here is derived from an EMBL/GenBank/DDBJ whole genome shotgun (WGS) entry which is preliminary data.</text>
</comment>